<keyword evidence="12" id="KW-1185">Reference proteome</keyword>
<dbReference type="CDD" id="cd19769">
    <property type="entry name" value="Bbox2_TRIM16-like"/>
    <property type="match status" value="1"/>
</dbReference>
<keyword evidence="2" id="KW-0479">Metal-binding</keyword>
<dbReference type="InterPro" id="IPR001841">
    <property type="entry name" value="Znf_RING"/>
</dbReference>
<dbReference type="CDD" id="cd13733">
    <property type="entry name" value="SPRY_PRY_C-I_1"/>
    <property type="match status" value="1"/>
</dbReference>
<dbReference type="SMART" id="SM00336">
    <property type="entry name" value="BBOX"/>
    <property type="match status" value="1"/>
</dbReference>
<feature type="domain" description="RING-type" evidence="8">
    <location>
        <begin position="14"/>
        <end position="53"/>
    </location>
</feature>
<evidence type="ECO:0000259" key="8">
    <source>
        <dbReference type="PROSITE" id="PS50089"/>
    </source>
</evidence>
<evidence type="ECO:0000259" key="9">
    <source>
        <dbReference type="PROSITE" id="PS50119"/>
    </source>
</evidence>
<keyword evidence="1" id="KW-0399">Innate immunity</keyword>
<dbReference type="SUPFAM" id="SSF57845">
    <property type="entry name" value="B-box zinc-binding domain"/>
    <property type="match status" value="1"/>
</dbReference>
<protein>
    <submittedName>
        <fullName evidence="11">Uncharacterized protein</fullName>
    </submittedName>
</protein>
<dbReference type="InterPro" id="IPR051051">
    <property type="entry name" value="E3_ubiq-ligase_TRIM/RNF"/>
</dbReference>
<keyword evidence="5" id="KW-0391">Immunity</keyword>
<dbReference type="PANTHER" id="PTHR25465:SF32">
    <property type="entry name" value="BLOODTHIRSTY-RELATED GENE FAMILY, MEMBER 16 ISOFORM X1-RELATED"/>
    <property type="match status" value="1"/>
</dbReference>
<organism evidence="11 12">
    <name type="scientific">Knipowitschia caucasica</name>
    <name type="common">Caucasian dwarf goby</name>
    <name type="synonym">Pomatoschistus caucasicus</name>
    <dbReference type="NCBI Taxonomy" id="637954"/>
    <lineage>
        <taxon>Eukaryota</taxon>
        <taxon>Metazoa</taxon>
        <taxon>Chordata</taxon>
        <taxon>Craniata</taxon>
        <taxon>Vertebrata</taxon>
        <taxon>Euteleostomi</taxon>
        <taxon>Actinopterygii</taxon>
        <taxon>Neopterygii</taxon>
        <taxon>Teleostei</taxon>
        <taxon>Neoteleostei</taxon>
        <taxon>Acanthomorphata</taxon>
        <taxon>Gobiaria</taxon>
        <taxon>Gobiiformes</taxon>
        <taxon>Gobioidei</taxon>
        <taxon>Gobiidae</taxon>
        <taxon>Gobiinae</taxon>
        <taxon>Knipowitschia</taxon>
    </lineage>
</organism>
<dbReference type="Gene3D" id="3.30.40.10">
    <property type="entry name" value="Zinc/RING finger domain, C3HC4 (zinc finger)"/>
    <property type="match status" value="1"/>
</dbReference>
<dbReference type="PANTHER" id="PTHR25465">
    <property type="entry name" value="B-BOX DOMAIN CONTAINING"/>
    <property type="match status" value="1"/>
</dbReference>
<dbReference type="InterPro" id="IPR027370">
    <property type="entry name" value="Znf-RING_euk"/>
</dbReference>
<evidence type="ECO:0000259" key="10">
    <source>
        <dbReference type="PROSITE" id="PS50188"/>
    </source>
</evidence>
<dbReference type="Pfam" id="PF13765">
    <property type="entry name" value="PRY"/>
    <property type="match status" value="1"/>
</dbReference>
<dbReference type="Gene3D" id="4.10.830.40">
    <property type="match status" value="1"/>
</dbReference>
<dbReference type="InterPro" id="IPR058030">
    <property type="entry name" value="TRIM8/14/16/25/29/45/65_CC"/>
</dbReference>
<dbReference type="InterPro" id="IPR043136">
    <property type="entry name" value="B30.2/SPRY_sf"/>
</dbReference>
<dbReference type="InterPro" id="IPR003879">
    <property type="entry name" value="Butyrophylin_SPRY"/>
</dbReference>
<dbReference type="InterPro" id="IPR006574">
    <property type="entry name" value="PRY"/>
</dbReference>
<evidence type="ECO:0000313" key="12">
    <source>
        <dbReference type="Proteomes" id="UP001497482"/>
    </source>
</evidence>
<keyword evidence="4" id="KW-0862">Zinc</keyword>
<evidence type="ECO:0000256" key="4">
    <source>
        <dbReference type="ARBA" id="ARBA00022833"/>
    </source>
</evidence>
<dbReference type="SUPFAM" id="SSF57850">
    <property type="entry name" value="RING/U-box"/>
    <property type="match status" value="1"/>
</dbReference>
<evidence type="ECO:0000256" key="7">
    <source>
        <dbReference type="SAM" id="Coils"/>
    </source>
</evidence>
<dbReference type="Pfam" id="PF00643">
    <property type="entry name" value="zf-B_box"/>
    <property type="match status" value="1"/>
</dbReference>
<proteinExistence type="predicted"/>
<dbReference type="SUPFAM" id="SSF49899">
    <property type="entry name" value="Concanavalin A-like lectins/glucanases"/>
    <property type="match status" value="1"/>
</dbReference>
<feature type="coiled-coil region" evidence="7">
    <location>
        <begin position="202"/>
        <end position="301"/>
    </location>
</feature>
<dbReference type="InterPro" id="IPR013083">
    <property type="entry name" value="Znf_RING/FYVE/PHD"/>
</dbReference>
<dbReference type="PROSITE" id="PS00518">
    <property type="entry name" value="ZF_RING_1"/>
    <property type="match status" value="1"/>
</dbReference>
<dbReference type="Proteomes" id="UP001497482">
    <property type="component" value="Chromosome 19"/>
</dbReference>
<dbReference type="Gene3D" id="3.30.160.60">
    <property type="entry name" value="Classic Zinc Finger"/>
    <property type="match status" value="1"/>
</dbReference>
<dbReference type="InterPro" id="IPR001870">
    <property type="entry name" value="B30.2/SPRY"/>
</dbReference>
<dbReference type="PROSITE" id="PS50089">
    <property type="entry name" value="ZF_RING_2"/>
    <property type="match status" value="1"/>
</dbReference>
<dbReference type="Pfam" id="PF00622">
    <property type="entry name" value="SPRY"/>
    <property type="match status" value="1"/>
</dbReference>
<feature type="domain" description="B box-type" evidence="9">
    <location>
        <begin position="151"/>
        <end position="191"/>
    </location>
</feature>
<dbReference type="PROSITE" id="PS50119">
    <property type="entry name" value="ZF_BBOX"/>
    <property type="match status" value="1"/>
</dbReference>
<dbReference type="Gene3D" id="2.60.120.920">
    <property type="match status" value="1"/>
</dbReference>
<dbReference type="SMART" id="SM00589">
    <property type="entry name" value="PRY"/>
    <property type="match status" value="1"/>
</dbReference>
<dbReference type="PRINTS" id="PR01407">
    <property type="entry name" value="BUTYPHLNCDUF"/>
</dbReference>
<dbReference type="SMART" id="SM00184">
    <property type="entry name" value="RING"/>
    <property type="match status" value="1"/>
</dbReference>
<evidence type="ECO:0000256" key="6">
    <source>
        <dbReference type="PROSITE-ProRule" id="PRU00024"/>
    </source>
</evidence>
<dbReference type="SMART" id="SM00449">
    <property type="entry name" value="SPRY"/>
    <property type="match status" value="1"/>
</dbReference>
<dbReference type="AlphaFoldDB" id="A0AAV2KIR1"/>
<evidence type="ECO:0000256" key="2">
    <source>
        <dbReference type="ARBA" id="ARBA00022723"/>
    </source>
</evidence>
<keyword evidence="3 6" id="KW-0863">Zinc-finger</keyword>
<name>A0AAV2KIR1_KNICA</name>
<dbReference type="InterPro" id="IPR013320">
    <property type="entry name" value="ConA-like_dom_sf"/>
</dbReference>
<dbReference type="Pfam" id="PF13445">
    <property type="entry name" value="zf-RING_UBOX"/>
    <property type="match status" value="1"/>
</dbReference>
<dbReference type="GO" id="GO:0045087">
    <property type="term" value="P:innate immune response"/>
    <property type="evidence" value="ECO:0007669"/>
    <property type="project" value="UniProtKB-KW"/>
</dbReference>
<dbReference type="Pfam" id="PF25600">
    <property type="entry name" value="TRIM_CC"/>
    <property type="match status" value="1"/>
</dbReference>
<reference evidence="11 12" key="1">
    <citation type="submission" date="2024-04" db="EMBL/GenBank/DDBJ databases">
        <authorList>
            <person name="Waldvogel A.-M."/>
            <person name="Schoenle A."/>
        </authorList>
    </citation>
    <scope>NUCLEOTIDE SEQUENCE [LARGE SCALE GENOMIC DNA]</scope>
</reference>
<dbReference type="FunFam" id="2.60.120.920:FF:000004">
    <property type="entry name" value="Butyrophilin subfamily 1 member A1"/>
    <property type="match status" value="1"/>
</dbReference>
<dbReference type="PROSITE" id="PS50188">
    <property type="entry name" value="B302_SPRY"/>
    <property type="match status" value="1"/>
</dbReference>
<keyword evidence="7" id="KW-0175">Coiled coil</keyword>
<evidence type="ECO:0000256" key="3">
    <source>
        <dbReference type="ARBA" id="ARBA00022771"/>
    </source>
</evidence>
<gene>
    <name evidence="11" type="ORF">KC01_LOCUS19388</name>
</gene>
<feature type="domain" description="B30.2/SPRY" evidence="10">
    <location>
        <begin position="350"/>
        <end position="545"/>
    </location>
</feature>
<dbReference type="EMBL" id="OZ035841">
    <property type="protein sequence ID" value="CAL1589772.1"/>
    <property type="molecule type" value="Genomic_DNA"/>
</dbReference>
<evidence type="ECO:0000256" key="5">
    <source>
        <dbReference type="ARBA" id="ARBA00022859"/>
    </source>
</evidence>
<dbReference type="InterPro" id="IPR003877">
    <property type="entry name" value="SPRY_dom"/>
</dbReference>
<dbReference type="InterPro" id="IPR000315">
    <property type="entry name" value="Znf_B-box"/>
</dbReference>
<accession>A0AAV2KIR1</accession>
<dbReference type="GO" id="GO:0005737">
    <property type="term" value="C:cytoplasm"/>
    <property type="evidence" value="ECO:0007669"/>
    <property type="project" value="UniProtKB-ARBA"/>
</dbReference>
<dbReference type="InterPro" id="IPR017907">
    <property type="entry name" value="Znf_RING_CS"/>
</dbReference>
<evidence type="ECO:0000313" key="11">
    <source>
        <dbReference type="EMBL" id="CAL1589772.1"/>
    </source>
</evidence>
<evidence type="ECO:0000256" key="1">
    <source>
        <dbReference type="ARBA" id="ARBA00022588"/>
    </source>
</evidence>
<sequence>MSCNGVLPENRLRCPLCSLVFTDPVTTPCGHNFCHSCLEAAWSQSDCQCPTCQRSFSPRPEMVVNVAFKELADTFRSVVVPQATLTQATPPQDGAGPGEVPCAVCLAGGLQVAASRSCLVCLTSYCALHLEPHQQVAALRLHKLMAPVADLRTRLCAKHEQLLELFCREEREPVCRFCIETEHKEHTAVSVEQESEDRKAEITNIEAQFKNLIEQRLEKEQEISNSLQKRKKSAEKELGHSEELFSSLMELLKEHQQEVTDAVVADSEKAEARAEDLSRTLQEEVQELRTRTRELEELRQSEDHLHVIQRLPLVSSSPVSRDWSELSLASRPCVGTLTSALCKLQDTVDKHVDSLKSQEMKTVQKYAVDVVLDPHTAHPNIVLSPDGKQAGRGELLHVVPDNPQRFDPVICVLATRGFSSGRFYFQVFVGSKTFWDLGVVLESVNRKGMITSKPENGFWTVRLRDGDEYRALDSPSVLLKPRAPPKTVGVYVDYEHGAVRFYDVDAKVLIYAFSGCSFSQRLFPFFSPGVCDGGKNVAPLILMPVKPERAA</sequence>
<dbReference type="GO" id="GO:0008270">
    <property type="term" value="F:zinc ion binding"/>
    <property type="evidence" value="ECO:0007669"/>
    <property type="project" value="UniProtKB-KW"/>
</dbReference>